<evidence type="ECO:0000313" key="2">
    <source>
        <dbReference type="Proteomes" id="UP000092377"/>
    </source>
</evidence>
<protein>
    <recommendedName>
        <fullName evidence="3">HEAT repeat domain-containing protein</fullName>
    </recommendedName>
</protein>
<dbReference type="RefSeq" id="WP_067405320.1">
    <property type="nucleotide sequence ID" value="NZ_LZEY01000056.1"/>
</dbReference>
<accession>A0A1B8H5A3</accession>
<proteinExistence type="predicted"/>
<dbReference type="AlphaFoldDB" id="A0A1B8H5A3"/>
<evidence type="ECO:0000313" key="1">
    <source>
        <dbReference type="EMBL" id="OBU04245.1"/>
    </source>
</evidence>
<comment type="caution">
    <text evidence="1">The sequence shown here is derived from an EMBL/GenBank/DDBJ whole genome shotgun (WGS) entry which is preliminary data.</text>
</comment>
<reference evidence="2" key="1">
    <citation type="submission" date="2016-06" db="EMBL/GenBank/DDBJ databases">
        <authorList>
            <person name="Butler K."/>
        </authorList>
    </citation>
    <scope>NUCLEOTIDE SEQUENCE [LARGE SCALE GENOMIC DNA]</scope>
    <source>
        <strain evidence="2">GCSL-Mp20</strain>
    </source>
</reference>
<name>A0A1B8H5A3_9GAMM</name>
<keyword evidence="2" id="KW-1185">Reference proteome</keyword>
<sequence>MTTDEALQFLSNHQPMPSDKDLTEELINQYDLVRCYFISHPDDRAISLFLRSYGDGDGWGVYQLVEDFFYKCQIEKVKQEIKNVLEDITIPKSIRYWVTQVSAAFCDNSMINGLKISLNSDDVDIRDAAESALDILGYDATNK</sequence>
<organism evidence="1 2">
    <name type="scientific">Morganella psychrotolerans</name>
    <dbReference type="NCBI Taxonomy" id="368603"/>
    <lineage>
        <taxon>Bacteria</taxon>
        <taxon>Pseudomonadati</taxon>
        <taxon>Pseudomonadota</taxon>
        <taxon>Gammaproteobacteria</taxon>
        <taxon>Enterobacterales</taxon>
        <taxon>Morganellaceae</taxon>
        <taxon>Morganella</taxon>
    </lineage>
</organism>
<dbReference type="EMBL" id="LZEY01000056">
    <property type="protein sequence ID" value="OBU04245.1"/>
    <property type="molecule type" value="Genomic_DNA"/>
</dbReference>
<evidence type="ECO:0008006" key="3">
    <source>
        <dbReference type="Google" id="ProtNLM"/>
    </source>
</evidence>
<gene>
    <name evidence="1" type="ORF">AYY18_09920</name>
</gene>
<dbReference type="Proteomes" id="UP000092377">
    <property type="component" value="Unassembled WGS sequence"/>
</dbReference>